<accession>A0A7X1B7E1</accession>
<gene>
    <name evidence="3" type="ORF">H5P27_13485</name>
</gene>
<dbReference type="InterPro" id="IPR036291">
    <property type="entry name" value="NAD(P)-bd_dom_sf"/>
</dbReference>
<dbReference type="SUPFAM" id="SSF51735">
    <property type="entry name" value="NAD(P)-binding Rossmann-fold domains"/>
    <property type="match status" value="1"/>
</dbReference>
<proteinExistence type="predicted"/>
<dbReference type="Pfam" id="PF16896">
    <property type="entry name" value="PGDH_C"/>
    <property type="match status" value="1"/>
</dbReference>
<feature type="domain" description="6-phosphogluconate dehydrogenase NADP-binding" evidence="1">
    <location>
        <begin position="5"/>
        <end position="86"/>
    </location>
</feature>
<dbReference type="InterPro" id="IPR006115">
    <property type="entry name" value="6PGDH_NADP-bd"/>
</dbReference>
<evidence type="ECO:0000313" key="3">
    <source>
        <dbReference type="EMBL" id="MBC2607060.1"/>
    </source>
</evidence>
<dbReference type="InterPro" id="IPR031663">
    <property type="entry name" value="PGDH_C"/>
</dbReference>
<dbReference type="EMBL" id="JACHVC010000012">
    <property type="protein sequence ID" value="MBC2607060.1"/>
    <property type="molecule type" value="Genomic_DNA"/>
</dbReference>
<organism evidence="3 4">
    <name type="scientific">Pelagicoccus albus</name>
    <dbReference type="NCBI Taxonomy" id="415222"/>
    <lineage>
        <taxon>Bacteria</taxon>
        <taxon>Pseudomonadati</taxon>
        <taxon>Verrucomicrobiota</taxon>
        <taxon>Opitutia</taxon>
        <taxon>Puniceicoccales</taxon>
        <taxon>Pelagicoccaceae</taxon>
        <taxon>Pelagicoccus</taxon>
    </lineage>
</organism>
<dbReference type="Gene3D" id="3.40.50.720">
    <property type="entry name" value="NAD(P)-binding Rossmann-like Domain"/>
    <property type="match status" value="1"/>
</dbReference>
<dbReference type="GO" id="GO:0050661">
    <property type="term" value="F:NADP binding"/>
    <property type="evidence" value="ECO:0007669"/>
    <property type="project" value="InterPro"/>
</dbReference>
<evidence type="ECO:0000313" key="4">
    <source>
        <dbReference type="Proteomes" id="UP000526501"/>
    </source>
</evidence>
<dbReference type="AlphaFoldDB" id="A0A7X1B7E1"/>
<dbReference type="RefSeq" id="WP_185660923.1">
    <property type="nucleotide sequence ID" value="NZ_CAWPOO010000012.1"/>
</dbReference>
<evidence type="ECO:0000259" key="1">
    <source>
        <dbReference type="Pfam" id="PF03446"/>
    </source>
</evidence>
<dbReference type="InterPro" id="IPR037161">
    <property type="entry name" value="Semialdehyde_DH-like_C"/>
</dbReference>
<keyword evidence="4" id="KW-1185">Reference proteome</keyword>
<sequence length="276" mass="29837">MKKTITLVGAGGKMGNRLTNNLMNSEYAVRYLEVSLAGIEQLEGKGLSVSKAEDCIPNSDIVIFAVPDVAIAKVAQQYVPMMKSGSMGMCLDPAAPLAGALPERDDVAYFASHPSHPSIFNWESTEEGQRDYFGGILAKQTIVCSLIQGTDEDYHVGEALARVIYGPVSKAYRIELEHMGILEPALSETFAACLVVAMKEAIDSVVEKGVDREAATEFLLGHLNIELAVVFGQLPGGQFSDAALKAIELGKKSILRDDWKSVFEPDSVAEQIRQIT</sequence>
<evidence type="ECO:0000259" key="2">
    <source>
        <dbReference type="Pfam" id="PF16896"/>
    </source>
</evidence>
<feature type="domain" description="Phosphogluconate dehydrogenase (decarboxylating) C-terminal" evidence="2">
    <location>
        <begin position="121"/>
        <end position="276"/>
    </location>
</feature>
<reference evidence="3 4" key="1">
    <citation type="submission" date="2020-07" db="EMBL/GenBank/DDBJ databases">
        <authorList>
            <person name="Feng X."/>
        </authorList>
    </citation>
    <scope>NUCLEOTIDE SEQUENCE [LARGE SCALE GENOMIC DNA]</scope>
    <source>
        <strain evidence="3 4">JCM23202</strain>
    </source>
</reference>
<comment type="caution">
    <text evidence="3">The sequence shown here is derived from an EMBL/GenBank/DDBJ whole genome shotgun (WGS) entry which is preliminary data.</text>
</comment>
<dbReference type="Pfam" id="PF03446">
    <property type="entry name" value="NAD_binding_2"/>
    <property type="match status" value="1"/>
</dbReference>
<protein>
    <submittedName>
        <fullName evidence="3">Semialdehyde dehydrogenase</fullName>
    </submittedName>
</protein>
<name>A0A7X1B7E1_9BACT</name>
<dbReference type="Gene3D" id="1.10.3640.10">
    <property type="entry name" value="Semialdehyde dehydrogenase-like, C-terminal"/>
    <property type="match status" value="1"/>
</dbReference>
<dbReference type="Proteomes" id="UP000526501">
    <property type="component" value="Unassembled WGS sequence"/>
</dbReference>